<feature type="domain" description="EGF-like" evidence="2">
    <location>
        <begin position="205"/>
        <end position="250"/>
    </location>
</feature>
<reference evidence="4" key="1">
    <citation type="submission" date="2025-08" db="UniProtKB">
        <authorList>
            <consortium name="RefSeq"/>
        </authorList>
    </citation>
    <scope>IDENTIFICATION</scope>
</reference>
<dbReference type="SMART" id="SM00181">
    <property type="entry name" value="EGF"/>
    <property type="match status" value="3"/>
</dbReference>
<feature type="chain" id="PRO_5046492660" evidence="1">
    <location>
        <begin position="18"/>
        <end position="279"/>
    </location>
</feature>
<name>A0ABM4DGN2_HYDVU</name>
<dbReference type="GeneID" id="100197878"/>
<evidence type="ECO:0000256" key="1">
    <source>
        <dbReference type="SAM" id="SignalP"/>
    </source>
</evidence>
<organism evidence="3 4">
    <name type="scientific">Hydra vulgaris</name>
    <name type="common">Hydra</name>
    <name type="synonym">Hydra attenuata</name>
    <dbReference type="NCBI Taxonomy" id="6087"/>
    <lineage>
        <taxon>Eukaryota</taxon>
        <taxon>Metazoa</taxon>
        <taxon>Cnidaria</taxon>
        <taxon>Hydrozoa</taxon>
        <taxon>Hydroidolina</taxon>
        <taxon>Anthoathecata</taxon>
        <taxon>Aplanulata</taxon>
        <taxon>Hydridae</taxon>
        <taxon>Hydra</taxon>
    </lineage>
</organism>
<evidence type="ECO:0000259" key="2">
    <source>
        <dbReference type="SMART" id="SM00181"/>
    </source>
</evidence>
<feature type="signal peptide" evidence="1">
    <location>
        <begin position="1"/>
        <end position="17"/>
    </location>
</feature>
<evidence type="ECO:0000313" key="4">
    <source>
        <dbReference type="RefSeq" id="XP_065673614.1"/>
    </source>
</evidence>
<keyword evidence="3" id="KW-1185">Reference proteome</keyword>
<feature type="domain" description="EGF-like" evidence="2">
    <location>
        <begin position="134"/>
        <end position="181"/>
    </location>
</feature>
<accession>A0ABM4DGN2</accession>
<keyword evidence="1" id="KW-0732">Signal</keyword>
<evidence type="ECO:0000313" key="3">
    <source>
        <dbReference type="Proteomes" id="UP001652625"/>
    </source>
</evidence>
<proteinExistence type="predicted"/>
<dbReference type="RefSeq" id="XP_065673614.1">
    <property type="nucleotide sequence ID" value="XM_065817542.1"/>
</dbReference>
<dbReference type="InterPro" id="IPR000742">
    <property type="entry name" value="EGF"/>
</dbReference>
<feature type="domain" description="EGF-like" evidence="2">
    <location>
        <begin position="59"/>
        <end position="111"/>
    </location>
</feature>
<dbReference type="Proteomes" id="UP001652625">
    <property type="component" value="Chromosome 14"/>
</dbReference>
<sequence length="279" mass="31447">MKVQVFLMLCWMAFYSADNLLEELIEELARELDLKMKSNEGDSPDKIATKTFCNNVGLTCKPCSLCHPYGLCITTPMGSVKCVCEYGRTGPGSYYYNQTEGMNRVIADNCDKKCYYTRIFRNPNCVLSYQENLTCNKTKCESTGRGKCVGNQCLCHRGWTSSIKGTFDHKLGKFFTNETCDKECPDLGFGIPNPQCLPQKILPSLCHKDCGKNDGRCDNSTGRCICVEGWTGMNARFEESGHISTSNTCDVYCPYTILKRNMLCVNPGYIERSRLKSKY</sequence>
<gene>
    <name evidence="4" type="primary">LOC100197878</name>
</gene>
<protein>
    <submittedName>
        <fullName evidence="4">Tenascin isoform X2</fullName>
    </submittedName>
</protein>